<dbReference type="AlphaFoldDB" id="A0A6A7XY98"/>
<accession>A0A6A7XY98</accession>
<dbReference type="InterPro" id="IPR044992">
    <property type="entry name" value="ChyE-like"/>
</dbReference>
<dbReference type="Pfam" id="PF00117">
    <property type="entry name" value="GATase"/>
    <property type="match status" value="1"/>
</dbReference>
<dbReference type="Gene3D" id="3.40.50.880">
    <property type="match status" value="1"/>
</dbReference>
<dbReference type="RefSeq" id="WP_153477959.1">
    <property type="nucleotide sequence ID" value="NZ_VWNA01000001.1"/>
</dbReference>
<dbReference type="Proteomes" id="UP000332515">
    <property type="component" value="Unassembled WGS sequence"/>
</dbReference>
<dbReference type="PANTHER" id="PTHR42695">
    <property type="entry name" value="GLUTAMINE AMIDOTRANSFERASE YLR126C-RELATED"/>
    <property type="match status" value="1"/>
</dbReference>
<dbReference type="InterPro" id="IPR017926">
    <property type="entry name" value="GATASE"/>
</dbReference>
<sequence length="299" mass="31308">MSAPGKAETGSGRAPRLLVVEGNTAEVRRAHAAIAGGTPSDSYAAVLQKLAPDAVVDICYPADPGANIPDKAGLAGYDGVAIGGSALNIYKAEPEALRQIEFARTIFEEGVPFFGSCWGLQVATVAAGGSVRRNPNGREIGPARKICATPEDAAIGLHAGKGAVFDAPAIHIDEVDVRPAGMVVTAGNGISAVQGAAISHGNGTFWGVQYHPEMSLADLAAYIIRYSERLIGEGLFANEADALGVAADYRTLAADPTRKDLAWRYGFDADLLDETIRLAELANWIEKQVRPGMSRRGRG</sequence>
<dbReference type="InterPro" id="IPR029062">
    <property type="entry name" value="Class_I_gatase-like"/>
</dbReference>
<dbReference type="SUPFAM" id="SSF52317">
    <property type="entry name" value="Class I glutamine amidotransferase-like"/>
    <property type="match status" value="1"/>
</dbReference>
<dbReference type="PROSITE" id="PS51273">
    <property type="entry name" value="GATASE_TYPE_1"/>
    <property type="match status" value="1"/>
</dbReference>
<reference evidence="2 3" key="1">
    <citation type="submission" date="2019-09" db="EMBL/GenBank/DDBJ databases">
        <title>Segnochrobactrum spirostomi gen. nov., sp. nov., isolated from the ciliate Spirostomum cf. yagiui and description of a novel family, Segnochrobactraceae fam. nov. within the order Rhizobiales of the class Alphaproteobacteria.</title>
        <authorList>
            <person name="Akter S."/>
            <person name="Shazib S.U.A."/>
            <person name="Shin M.K."/>
        </authorList>
    </citation>
    <scope>NUCLEOTIDE SEQUENCE [LARGE SCALE GENOMIC DNA]</scope>
    <source>
        <strain evidence="2 3">Sp-1</strain>
    </source>
</reference>
<keyword evidence="3" id="KW-1185">Reference proteome</keyword>
<evidence type="ECO:0000313" key="3">
    <source>
        <dbReference type="Proteomes" id="UP000332515"/>
    </source>
</evidence>
<dbReference type="GO" id="GO:0016740">
    <property type="term" value="F:transferase activity"/>
    <property type="evidence" value="ECO:0007669"/>
    <property type="project" value="UniProtKB-KW"/>
</dbReference>
<dbReference type="PANTHER" id="PTHR42695:SF5">
    <property type="entry name" value="GLUTAMINE AMIDOTRANSFERASE YLR126C-RELATED"/>
    <property type="match status" value="1"/>
</dbReference>
<evidence type="ECO:0000259" key="1">
    <source>
        <dbReference type="Pfam" id="PF00117"/>
    </source>
</evidence>
<keyword evidence="2" id="KW-0808">Transferase</keyword>
<protein>
    <submittedName>
        <fullName evidence="2">Type 1 glutamine amidotransferase</fullName>
    </submittedName>
</protein>
<organism evidence="2 3">
    <name type="scientific">Segnochrobactrum spirostomi</name>
    <dbReference type="NCBI Taxonomy" id="2608987"/>
    <lineage>
        <taxon>Bacteria</taxon>
        <taxon>Pseudomonadati</taxon>
        <taxon>Pseudomonadota</taxon>
        <taxon>Alphaproteobacteria</taxon>
        <taxon>Hyphomicrobiales</taxon>
        <taxon>Segnochrobactraceae</taxon>
        <taxon>Segnochrobactrum</taxon>
    </lineage>
</organism>
<gene>
    <name evidence="2" type="ORF">F0357_01475</name>
</gene>
<proteinExistence type="predicted"/>
<feature type="domain" description="Glutamine amidotransferase" evidence="1">
    <location>
        <begin position="74"/>
        <end position="219"/>
    </location>
</feature>
<dbReference type="CDD" id="cd01741">
    <property type="entry name" value="GATase1_1"/>
    <property type="match status" value="1"/>
</dbReference>
<keyword evidence="2" id="KW-0315">Glutamine amidotransferase</keyword>
<name>A0A6A7XY98_9HYPH</name>
<evidence type="ECO:0000313" key="2">
    <source>
        <dbReference type="EMBL" id="MQT11363.1"/>
    </source>
</evidence>
<dbReference type="EMBL" id="VWNA01000001">
    <property type="protein sequence ID" value="MQT11363.1"/>
    <property type="molecule type" value="Genomic_DNA"/>
</dbReference>
<dbReference type="GO" id="GO:0005829">
    <property type="term" value="C:cytosol"/>
    <property type="evidence" value="ECO:0007669"/>
    <property type="project" value="TreeGrafter"/>
</dbReference>
<comment type="caution">
    <text evidence="2">The sequence shown here is derived from an EMBL/GenBank/DDBJ whole genome shotgun (WGS) entry which is preliminary data.</text>
</comment>